<accession>A0A165T137</accession>
<organism evidence="9 10">
    <name type="scientific">Pseudovibrio axinellae</name>
    <dbReference type="NCBI Taxonomy" id="989403"/>
    <lineage>
        <taxon>Bacteria</taxon>
        <taxon>Pseudomonadati</taxon>
        <taxon>Pseudomonadota</taxon>
        <taxon>Alphaproteobacteria</taxon>
        <taxon>Hyphomicrobiales</taxon>
        <taxon>Stappiaceae</taxon>
        <taxon>Pseudovibrio</taxon>
    </lineage>
</organism>
<dbReference type="Pfam" id="PF09278">
    <property type="entry name" value="MerR-DNA-bind"/>
    <property type="match status" value="1"/>
</dbReference>
<feature type="domain" description="HTH merR-type" evidence="8">
    <location>
        <begin position="6"/>
        <end position="74"/>
    </location>
</feature>
<dbReference type="GO" id="GO:0051537">
    <property type="term" value="F:2 iron, 2 sulfur cluster binding"/>
    <property type="evidence" value="ECO:0007669"/>
    <property type="project" value="UniProtKB-KW"/>
</dbReference>
<keyword evidence="1" id="KW-0001">2Fe-2S</keyword>
<dbReference type="SUPFAM" id="SSF46955">
    <property type="entry name" value="Putative DNA-binding domain"/>
    <property type="match status" value="1"/>
</dbReference>
<dbReference type="PROSITE" id="PS50937">
    <property type="entry name" value="HTH_MERR_2"/>
    <property type="match status" value="1"/>
</dbReference>
<dbReference type="InterPro" id="IPR047057">
    <property type="entry name" value="MerR_fam"/>
</dbReference>
<dbReference type="GO" id="GO:0046872">
    <property type="term" value="F:metal ion binding"/>
    <property type="evidence" value="ECO:0007669"/>
    <property type="project" value="UniProtKB-KW"/>
</dbReference>
<dbReference type="InterPro" id="IPR010211">
    <property type="entry name" value="Redox-sen_tscrpt-act_SoxR"/>
</dbReference>
<dbReference type="InterPro" id="IPR015358">
    <property type="entry name" value="Tscrpt_reg_MerR_DNA-bd"/>
</dbReference>
<dbReference type="Gene3D" id="1.10.1660.10">
    <property type="match status" value="1"/>
</dbReference>
<dbReference type="AlphaFoldDB" id="A0A165T137"/>
<evidence type="ECO:0000256" key="3">
    <source>
        <dbReference type="ARBA" id="ARBA00023004"/>
    </source>
</evidence>
<reference evidence="9 10" key="1">
    <citation type="journal article" date="2016" name="Front. Microbiol.">
        <title>Comparative Genomic Analysis Reveals a Diverse Repertoire of Genes Involved in Prokaryote-Eukaryote Interactions within the Pseudovibrio Genus.</title>
        <authorList>
            <person name="Romano S."/>
            <person name="Fernandez-Guerra A."/>
            <person name="Reen F.J."/>
            <person name="Glockner F.O."/>
            <person name="Crowley S.P."/>
            <person name="O'Sullivan O."/>
            <person name="Cotter P.D."/>
            <person name="Adams C."/>
            <person name="Dobson A.D."/>
            <person name="O'Gara F."/>
        </authorList>
    </citation>
    <scope>NUCLEOTIDE SEQUENCE [LARGE SCALE GENOMIC DNA]</scope>
    <source>
        <strain evidence="9 10">Ad2</strain>
    </source>
</reference>
<proteinExistence type="predicted"/>
<dbReference type="PANTHER" id="PTHR30204:SF0">
    <property type="entry name" value="REDOX-SENSITIVE TRANSCRIPTIONAL ACTIVATOR SOXR"/>
    <property type="match status" value="1"/>
</dbReference>
<dbReference type="SMART" id="SM00422">
    <property type="entry name" value="HTH_MERR"/>
    <property type="match status" value="1"/>
</dbReference>
<evidence type="ECO:0000313" key="10">
    <source>
        <dbReference type="Proteomes" id="UP000076577"/>
    </source>
</evidence>
<dbReference type="RefSeq" id="WP_068010884.1">
    <property type="nucleotide sequence ID" value="NZ_FOFM01000011.1"/>
</dbReference>
<sequence length="163" mass="18326">MKHSDILTIGELAERTGLTTSAIRFYETKNIVTASRNAGGQRRFMRADLRRLSFALIAQEFGFTIKEIAEQLATLPPGRAPNKADWQRLSLQFRVHLDERIARMERLRSHLNGCIGCGCLSLDKCELYNAGDAASSYGRGPRFVFGDKSFKDDKTSTLEPVNR</sequence>
<dbReference type="PRINTS" id="PR00040">
    <property type="entry name" value="HTHMERR"/>
</dbReference>
<evidence type="ECO:0000313" key="9">
    <source>
        <dbReference type="EMBL" id="KZL05151.1"/>
    </source>
</evidence>
<keyword evidence="6" id="KW-0238">DNA-binding</keyword>
<evidence type="ECO:0000256" key="6">
    <source>
        <dbReference type="ARBA" id="ARBA00023125"/>
    </source>
</evidence>
<dbReference type="NCBIfam" id="TIGR01950">
    <property type="entry name" value="SoxR"/>
    <property type="match status" value="1"/>
</dbReference>
<dbReference type="PATRIC" id="fig|989403.3.peg.4937"/>
<evidence type="ECO:0000256" key="4">
    <source>
        <dbReference type="ARBA" id="ARBA00023014"/>
    </source>
</evidence>
<dbReference type="Pfam" id="PF00376">
    <property type="entry name" value="MerR"/>
    <property type="match status" value="1"/>
</dbReference>
<keyword evidence="10" id="KW-1185">Reference proteome</keyword>
<dbReference type="GO" id="GO:0006979">
    <property type="term" value="P:response to oxidative stress"/>
    <property type="evidence" value="ECO:0007669"/>
    <property type="project" value="InterPro"/>
</dbReference>
<keyword evidence="5" id="KW-0805">Transcription regulation</keyword>
<gene>
    <name evidence="9" type="primary">soxR_2</name>
    <name evidence="9" type="ORF">PsAD2_04506</name>
</gene>
<dbReference type="Proteomes" id="UP000076577">
    <property type="component" value="Unassembled WGS sequence"/>
</dbReference>
<evidence type="ECO:0000256" key="5">
    <source>
        <dbReference type="ARBA" id="ARBA00023015"/>
    </source>
</evidence>
<keyword evidence="7" id="KW-0804">Transcription</keyword>
<dbReference type="GO" id="GO:0003700">
    <property type="term" value="F:DNA-binding transcription factor activity"/>
    <property type="evidence" value="ECO:0007669"/>
    <property type="project" value="InterPro"/>
</dbReference>
<evidence type="ECO:0000256" key="1">
    <source>
        <dbReference type="ARBA" id="ARBA00022714"/>
    </source>
</evidence>
<dbReference type="InterPro" id="IPR000551">
    <property type="entry name" value="MerR-type_HTH_dom"/>
</dbReference>
<protein>
    <submittedName>
        <fullName evidence="9">Redox-sensitive transcriptional activator SoxR</fullName>
    </submittedName>
</protein>
<keyword evidence="2" id="KW-0479">Metal-binding</keyword>
<dbReference type="STRING" id="989403.SAMN05421798_11168"/>
<evidence type="ECO:0000256" key="7">
    <source>
        <dbReference type="ARBA" id="ARBA00023163"/>
    </source>
</evidence>
<keyword evidence="4" id="KW-0411">Iron-sulfur</keyword>
<dbReference type="PROSITE" id="PS00552">
    <property type="entry name" value="HTH_MERR_1"/>
    <property type="match status" value="1"/>
</dbReference>
<name>A0A165T137_9HYPH</name>
<evidence type="ECO:0000256" key="2">
    <source>
        <dbReference type="ARBA" id="ARBA00022723"/>
    </source>
</evidence>
<dbReference type="OrthoDB" id="9802944at2"/>
<keyword evidence="3" id="KW-0408">Iron</keyword>
<evidence type="ECO:0000259" key="8">
    <source>
        <dbReference type="PROSITE" id="PS50937"/>
    </source>
</evidence>
<dbReference type="InterPro" id="IPR009061">
    <property type="entry name" value="DNA-bd_dom_put_sf"/>
</dbReference>
<dbReference type="PANTHER" id="PTHR30204">
    <property type="entry name" value="REDOX-CYCLING DRUG-SENSING TRANSCRIPTIONAL ACTIVATOR SOXR"/>
    <property type="match status" value="1"/>
</dbReference>
<comment type="caution">
    <text evidence="9">The sequence shown here is derived from an EMBL/GenBank/DDBJ whole genome shotgun (WGS) entry which is preliminary data.</text>
</comment>
<dbReference type="EMBL" id="LMCB01000159">
    <property type="protein sequence ID" value="KZL05151.1"/>
    <property type="molecule type" value="Genomic_DNA"/>
</dbReference>
<dbReference type="GO" id="GO:0003677">
    <property type="term" value="F:DNA binding"/>
    <property type="evidence" value="ECO:0007669"/>
    <property type="project" value="UniProtKB-KW"/>
</dbReference>